<reference evidence="2 3" key="1">
    <citation type="submission" date="2018-09" db="EMBL/GenBank/DDBJ databases">
        <title>Metagenome Assembled Genomes from an Advanced Water Purification Facility.</title>
        <authorList>
            <person name="Stamps B.W."/>
            <person name="Spear J.R."/>
        </authorList>
    </citation>
    <scope>NUCLEOTIDE SEQUENCE [LARGE SCALE GENOMIC DNA]</scope>
    <source>
        <strain evidence="2">Bin_52_1</strain>
    </source>
</reference>
<feature type="signal peptide" evidence="1">
    <location>
        <begin position="1"/>
        <end position="20"/>
    </location>
</feature>
<dbReference type="EMBL" id="SSFO01000235">
    <property type="protein sequence ID" value="TXI30106.1"/>
    <property type="molecule type" value="Genomic_DNA"/>
</dbReference>
<feature type="chain" id="PRO_5023057880" description="Lipoprotein" evidence="1">
    <location>
        <begin position="21"/>
        <end position="176"/>
    </location>
</feature>
<comment type="caution">
    <text evidence="2">The sequence shown here is derived from an EMBL/GenBank/DDBJ whole genome shotgun (WGS) entry which is preliminary data.</text>
</comment>
<sequence length="176" mass="18614">MTSIARALALSSILALVALAGCSTTSGTGPNVTRSGFDGARVVTINGHGNACKGMLCTGLGAHWNSKTPADAVLVVYLFNDIKAITGAKLNIDGQTYDLTTMQTFTNFNELGAATKESRKGFIVPLDLVRKITTSQRTWLRVQTTGGYAEDAVIDGQTDSKAFHALKRFLAAVDQS</sequence>
<proteinExistence type="predicted"/>
<evidence type="ECO:0008006" key="4">
    <source>
        <dbReference type="Google" id="ProtNLM"/>
    </source>
</evidence>
<gene>
    <name evidence="2" type="ORF">E6Q69_13965</name>
</gene>
<dbReference type="PROSITE" id="PS51257">
    <property type="entry name" value="PROKAR_LIPOPROTEIN"/>
    <property type="match status" value="1"/>
</dbReference>
<keyword evidence="1" id="KW-0732">Signal</keyword>
<name>A0A5C7VWK1_AQUAC</name>
<evidence type="ECO:0000313" key="3">
    <source>
        <dbReference type="Proteomes" id="UP000321110"/>
    </source>
</evidence>
<dbReference type="AlphaFoldDB" id="A0A5C7VWK1"/>
<evidence type="ECO:0000313" key="2">
    <source>
        <dbReference type="EMBL" id="TXI30106.1"/>
    </source>
</evidence>
<accession>A0A5C7VWK1</accession>
<organism evidence="2 3">
    <name type="scientific">Aquipseudomonas alcaligenes</name>
    <name type="common">Pseudomonas alcaligenes</name>
    <dbReference type="NCBI Taxonomy" id="43263"/>
    <lineage>
        <taxon>Bacteria</taxon>
        <taxon>Pseudomonadati</taxon>
        <taxon>Pseudomonadota</taxon>
        <taxon>Gammaproteobacteria</taxon>
        <taxon>Pseudomonadales</taxon>
        <taxon>Pseudomonadaceae</taxon>
        <taxon>Aquipseudomonas</taxon>
    </lineage>
</organism>
<evidence type="ECO:0000256" key="1">
    <source>
        <dbReference type="SAM" id="SignalP"/>
    </source>
</evidence>
<dbReference type="Proteomes" id="UP000321110">
    <property type="component" value="Unassembled WGS sequence"/>
</dbReference>
<protein>
    <recommendedName>
        <fullName evidence="4">Lipoprotein</fullName>
    </recommendedName>
</protein>